<feature type="region of interest" description="Disordered" evidence="1">
    <location>
        <begin position="489"/>
        <end position="527"/>
    </location>
</feature>
<reference evidence="2" key="1">
    <citation type="submission" date="2022-07" db="EMBL/GenBank/DDBJ databases">
        <authorList>
            <person name="Macas J."/>
            <person name="Novak P."/>
            <person name="Neumann P."/>
        </authorList>
    </citation>
    <scope>NUCLEOTIDE SEQUENCE</scope>
</reference>
<evidence type="ECO:0008006" key="4">
    <source>
        <dbReference type="Google" id="ProtNLM"/>
    </source>
</evidence>
<evidence type="ECO:0000313" key="3">
    <source>
        <dbReference type="Proteomes" id="UP001152523"/>
    </source>
</evidence>
<accession>A0AAV0DL16</accession>
<feature type="compositionally biased region" description="Low complexity" evidence="1">
    <location>
        <begin position="1"/>
        <end position="22"/>
    </location>
</feature>
<sequence>MSSRVSVSRGSGRPIRGRGNNGAIVGTGRPRNLSSGEQITSQNVHHSLNTPPTNASGLFGSNTRDEPFTQTNVTPESVLDAQPCDHIVLGDLKVNDKVKKSLETIGTKLFTGWPPNYGNLEPKDREAYIKEFSKEYNWAPSDNGLMISKLHSKFSTRYTARMSNIRQSVQEKIPDFLDDQDYTRFIPFRPELVTPQTWLKLCNFWNSDEWKKKSGIAKRNRVGSLGDGEVTAKTKGRKSKEDFYSEIALELGRIPTMEEFGDRWCTIDPTTNQPHRTKFARYMAIYRERMEEKYGLDRAQHPTFDYEIWIGITGPPKKGRLVGVPEQLSHPHLFQPSKPQEDRCVVLERQFVELKTQMEMMEVGMTELKAINQKMMEENLEQRAHFKSSMSNIWGVLMSMGVVTPDTIPFNFVAGGGCSSQQHPPYMFGQPSQPQQPLPFRHQQPASFSQLIQMNYAQAQHEALGDQPPQFGITGLSLPTSERRAPTVLANQSFVAPPILPMRRARESSSSDNSDDDEDSDNMNDDI</sequence>
<proteinExistence type="predicted"/>
<comment type="caution">
    <text evidence="2">The sequence shown here is derived from an EMBL/GenBank/DDBJ whole genome shotgun (WGS) entry which is preliminary data.</text>
</comment>
<keyword evidence="3" id="KW-1185">Reference proteome</keyword>
<name>A0AAV0DL16_9ASTE</name>
<dbReference type="InterPro" id="IPR004252">
    <property type="entry name" value="Probable_transposase_24"/>
</dbReference>
<gene>
    <name evidence="2" type="ORF">CEPIT_LOCUS16676</name>
</gene>
<dbReference type="Pfam" id="PF03004">
    <property type="entry name" value="Transposase_24"/>
    <property type="match status" value="1"/>
</dbReference>
<feature type="region of interest" description="Disordered" evidence="1">
    <location>
        <begin position="1"/>
        <end position="36"/>
    </location>
</feature>
<dbReference type="EMBL" id="CAMAPF010000124">
    <property type="protein sequence ID" value="CAH9104140.1"/>
    <property type="molecule type" value="Genomic_DNA"/>
</dbReference>
<evidence type="ECO:0000313" key="2">
    <source>
        <dbReference type="EMBL" id="CAH9104140.1"/>
    </source>
</evidence>
<feature type="compositionally biased region" description="Acidic residues" evidence="1">
    <location>
        <begin position="513"/>
        <end position="527"/>
    </location>
</feature>
<dbReference type="AlphaFoldDB" id="A0AAV0DL16"/>
<evidence type="ECO:0000256" key="1">
    <source>
        <dbReference type="SAM" id="MobiDB-lite"/>
    </source>
</evidence>
<protein>
    <recommendedName>
        <fullName evidence="4">Transposase, Ptta/En/Spm, plant</fullName>
    </recommendedName>
</protein>
<dbReference type="Proteomes" id="UP001152523">
    <property type="component" value="Unassembled WGS sequence"/>
</dbReference>
<organism evidence="2 3">
    <name type="scientific">Cuscuta epithymum</name>
    <dbReference type="NCBI Taxonomy" id="186058"/>
    <lineage>
        <taxon>Eukaryota</taxon>
        <taxon>Viridiplantae</taxon>
        <taxon>Streptophyta</taxon>
        <taxon>Embryophyta</taxon>
        <taxon>Tracheophyta</taxon>
        <taxon>Spermatophyta</taxon>
        <taxon>Magnoliopsida</taxon>
        <taxon>eudicotyledons</taxon>
        <taxon>Gunneridae</taxon>
        <taxon>Pentapetalae</taxon>
        <taxon>asterids</taxon>
        <taxon>lamiids</taxon>
        <taxon>Solanales</taxon>
        <taxon>Convolvulaceae</taxon>
        <taxon>Cuscuteae</taxon>
        <taxon>Cuscuta</taxon>
        <taxon>Cuscuta subgen. Cuscuta</taxon>
    </lineage>
</organism>